<dbReference type="AlphaFoldDB" id="A0AA44U2V3"/>
<dbReference type="EMBL" id="LKVB01000010">
    <property type="protein sequence ID" value="PHJ26478.1"/>
    <property type="molecule type" value="Genomic_DNA"/>
</dbReference>
<proteinExistence type="predicted"/>
<dbReference type="Proteomes" id="UP000223982">
    <property type="component" value="Unassembled WGS sequence"/>
</dbReference>
<protein>
    <submittedName>
        <fullName evidence="1">Uncharacterized protein</fullName>
    </submittedName>
</protein>
<gene>
    <name evidence="1" type="ORF">APS60_11185</name>
</gene>
<sequence length="74" mass="7877">MISDDSVRIFFSMSNPQCYGVRAIVDEDATTVRITLHEGTLPDAPAECATVAANASLLLTTRNPIGTRSIVPGK</sequence>
<reference evidence="1 2" key="1">
    <citation type="submission" date="2017-02" db="EMBL/GenBank/DDBJ databases">
        <title>Prevalence of linear plasmids in Propionibacterium acnes isolates obtained from cancerous prostatic tissue.</title>
        <authorList>
            <person name="Davidsson S."/>
            <person name="Bruggemann H."/>
        </authorList>
    </citation>
    <scope>NUCLEOTIDE SEQUENCE [LARGE SCALE GENOMIC DNA]</scope>
    <source>
        <strain evidence="1 2">09-9</strain>
    </source>
</reference>
<dbReference type="KEGG" id="cacn:RN83_11130"/>
<comment type="caution">
    <text evidence="1">The sequence shown here is derived from an EMBL/GenBank/DDBJ whole genome shotgun (WGS) entry which is preliminary data.</text>
</comment>
<evidence type="ECO:0000313" key="2">
    <source>
        <dbReference type="Proteomes" id="UP000223982"/>
    </source>
</evidence>
<accession>A0AA44U2V3</accession>
<organism evidence="1 2">
    <name type="scientific">Cutibacterium acnes</name>
    <name type="common">Propionibacterium acnes</name>
    <dbReference type="NCBI Taxonomy" id="1747"/>
    <lineage>
        <taxon>Bacteria</taxon>
        <taxon>Bacillati</taxon>
        <taxon>Actinomycetota</taxon>
        <taxon>Actinomycetes</taxon>
        <taxon>Propionibacteriales</taxon>
        <taxon>Propionibacteriaceae</taxon>
        <taxon>Cutibacterium</taxon>
    </lineage>
</organism>
<name>A0AA44U2V3_CUTAC</name>
<evidence type="ECO:0000313" key="1">
    <source>
        <dbReference type="EMBL" id="PHJ26478.1"/>
    </source>
</evidence>